<dbReference type="GO" id="GO:0004252">
    <property type="term" value="F:serine-type endopeptidase activity"/>
    <property type="evidence" value="ECO:0007669"/>
    <property type="project" value="TreeGrafter"/>
</dbReference>
<dbReference type="Gene3D" id="3.40.50.1820">
    <property type="entry name" value="alpha/beta hydrolase"/>
    <property type="match status" value="1"/>
</dbReference>
<dbReference type="PANTHER" id="PTHR42776:SF4">
    <property type="entry name" value="ACYLAMINO-ACID-RELEASING ENZYME"/>
    <property type="match status" value="1"/>
</dbReference>
<keyword evidence="8" id="KW-0812">Transmembrane</keyword>
<evidence type="ECO:0000256" key="5">
    <source>
        <dbReference type="ARBA" id="ARBA00012917"/>
    </source>
</evidence>
<evidence type="ECO:0000313" key="12">
    <source>
        <dbReference type="Proteomes" id="UP000821853"/>
    </source>
</evidence>
<dbReference type="OMA" id="NCFINDG"/>
<dbReference type="Proteomes" id="UP000821853">
    <property type="component" value="Chromosome 9"/>
</dbReference>
<comment type="caution">
    <text evidence="11">The sequence shown here is derived from an EMBL/GenBank/DDBJ whole genome shotgun (WGS) entry which is preliminary data.</text>
</comment>
<accession>A0A9J6H395</accession>
<dbReference type="OrthoDB" id="416344at2759"/>
<feature type="transmembrane region" description="Helical" evidence="8">
    <location>
        <begin position="295"/>
        <end position="316"/>
    </location>
</feature>
<evidence type="ECO:0000256" key="1">
    <source>
        <dbReference type="ARBA" id="ARBA00000721"/>
    </source>
</evidence>
<evidence type="ECO:0000313" key="11">
    <source>
        <dbReference type="EMBL" id="KAH9381739.1"/>
    </source>
</evidence>
<organism evidence="11 12">
    <name type="scientific">Haemaphysalis longicornis</name>
    <name type="common">Bush tick</name>
    <dbReference type="NCBI Taxonomy" id="44386"/>
    <lineage>
        <taxon>Eukaryota</taxon>
        <taxon>Metazoa</taxon>
        <taxon>Ecdysozoa</taxon>
        <taxon>Arthropoda</taxon>
        <taxon>Chelicerata</taxon>
        <taxon>Arachnida</taxon>
        <taxon>Acari</taxon>
        <taxon>Parasitiformes</taxon>
        <taxon>Ixodida</taxon>
        <taxon>Ixodoidea</taxon>
        <taxon>Ixodidae</taxon>
        <taxon>Haemaphysalinae</taxon>
        <taxon>Haemaphysalis</taxon>
    </lineage>
</organism>
<evidence type="ECO:0000256" key="8">
    <source>
        <dbReference type="SAM" id="Phobius"/>
    </source>
</evidence>
<comment type="subunit">
    <text evidence="4">Homotetramer.</text>
</comment>
<comment type="subcellular location">
    <subcellularLocation>
        <location evidence="2">Cytoplasm</location>
    </subcellularLocation>
</comment>
<comment type="similarity">
    <text evidence="3">Belongs to the peptidase S9C family.</text>
</comment>
<keyword evidence="7" id="KW-0378">Hydrolase</keyword>
<reference evidence="11 12" key="1">
    <citation type="journal article" date="2020" name="Cell">
        <title>Large-Scale Comparative Analyses of Tick Genomes Elucidate Their Genetic Diversity and Vector Capacities.</title>
        <authorList>
            <consortium name="Tick Genome and Microbiome Consortium (TIGMIC)"/>
            <person name="Jia N."/>
            <person name="Wang J."/>
            <person name="Shi W."/>
            <person name="Du L."/>
            <person name="Sun Y."/>
            <person name="Zhan W."/>
            <person name="Jiang J.F."/>
            <person name="Wang Q."/>
            <person name="Zhang B."/>
            <person name="Ji P."/>
            <person name="Bell-Sakyi L."/>
            <person name="Cui X.M."/>
            <person name="Yuan T.T."/>
            <person name="Jiang B.G."/>
            <person name="Yang W.F."/>
            <person name="Lam T.T."/>
            <person name="Chang Q.C."/>
            <person name="Ding S.J."/>
            <person name="Wang X.J."/>
            <person name="Zhu J.G."/>
            <person name="Ruan X.D."/>
            <person name="Zhao L."/>
            <person name="Wei J.T."/>
            <person name="Ye R.Z."/>
            <person name="Que T.C."/>
            <person name="Du C.H."/>
            <person name="Zhou Y.H."/>
            <person name="Cheng J.X."/>
            <person name="Dai P.F."/>
            <person name="Guo W.B."/>
            <person name="Han X.H."/>
            <person name="Huang E.J."/>
            <person name="Li L.F."/>
            <person name="Wei W."/>
            <person name="Gao Y.C."/>
            <person name="Liu J.Z."/>
            <person name="Shao H.Z."/>
            <person name="Wang X."/>
            <person name="Wang C.C."/>
            <person name="Yang T.C."/>
            <person name="Huo Q.B."/>
            <person name="Li W."/>
            <person name="Chen H.Y."/>
            <person name="Chen S.E."/>
            <person name="Zhou L.G."/>
            <person name="Ni X.B."/>
            <person name="Tian J.H."/>
            <person name="Sheng Y."/>
            <person name="Liu T."/>
            <person name="Pan Y.S."/>
            <person name="Xia L.Y."/>
            <person name="Li J."/>
            <person name="Zhao F."/>
            <person name="Cao W.C."/>
        </authorList>
    </citation>
    <scope>NUCLEOTIDE SEQUENCE [LARGE SCALE GENOMIC DNA]</scope>
    <source>
        <strain evidence="11">HaeL-2018</strain>
    </source>
</reference>
<name>A0A9J6H395_HAELO</name>
<evidence type="ECO:0000256" key="2">
    <source>
        <dbReference type="ARBA" id="ARBA00004496"/>
    </source>
</evidence>
<evidence type="ECO:0000256" key="7">
    <source>
        <dbReference type="ARBA" id="ARBA00022801"/>
    </source>
</evidence>
<dbReference type="VEuPathDB" id="VectorBase:HLOH_063491"/>
<dbReference type="SUPFAM" id="SSF53474">
    <property type="entry name" value="alpha/beta-Hydrolases"/>
    <property type="match status" value="1"/>
</dbReference>
<feature type="domain" description="Acylamino-acid-releasing enzyme N-terminal" evidence="10">
    <location>
        <begin position="362"/>
        <end position="552"/>
    </location>
</feature>
<keyword evidence="12" id="KW-1185">Reference proteome</keyword>
<dbReference type="SUPFAM" id="SSF69304">
    <property type="entry name" value="Tricorn protease N-terminal domain"/>
    <property type="match status" value="1"/>
</dbReference>
<dbReference type="PANTHER" id="PTHR42776">
    <property type="entry name" value="SERINE PEPTIDASE S9 FAMILY MEMBER"/>
    <property type="match status" value="1"/>
</dbReference>
<dbReference type="InterPro" id="IPR001375">
    <property type="entry name" value="Peptidase_S9_cat"/>
</dbReference>
<dbReference type="Pfam" id="PF19283">
    <property type="entry name" value="APEH_N"/>
    <property type="match status" value="2"/>
</dbReference>
<sequence>MNDRPEADKWVMKTLPKYKQRYRKEWEECPAFRGWLAPVAENACIAFCKNCKITFTAKLSDIRSHSTSRKHQKAMQGQLPRKRMSTVLRLQGIESLDVNNIVSLYREIARVPSAREAFVQLAADGQSLSLHTVWQVADVERGEQALFSRHHLGHIVEAPQGAGGGHRLNFQAIGHPQDCSSEDLLQLLVVEHWGEQHTEHCQPVLCTINVYSSAINVLDNAPQGISPGQAVWAPEDAGILFVGWDGNPWKLGIVYCNNRRRVLPLLFLLLLLHLFLLLILVVVVILLLRLPPLHLLFLLLILVVVLLHLLLLLLRLPPPLLPLLLPSPRLLLPHHTPPPLSHPPPPPPPRLLLHLALLIILCYNRRSQLYYYEFETDSYVTVGDLNKSISSPRFSPDGNTLVYLQSDAGGPHFQASQLVKCNWETKQTVIIVDRVNAPIGNEFPGLYTESLPQNCFINDGSTVVLTSAWHSKWASLSDLLMLHTNAEKSVLREGKLLVSTPNYGDITKLSKDETVGCWQVLAVKENFIVASLSALNSTPHVVVGTLTPEGTVSAWIPLEPDDNKVSGISWYILQFSPPDESNMIFEATLVTPKNETDLPLIVWPHGGPHSAFHAGFQLYPVLFVKCGFAVLLVNYRGSRGFGEDNLRSLLGKIGQQDIFDVQCAAEVAAQRDEINPDKMIIFGGSHGGFLACHAIGQFPSFYRACVVRNPVTDLSTMDGTDIPDWRCVESGILPDYKTTHVTEPKDMEQMWNKSPIKYIKNVRVPTLFMLGSNDRRVPVTQGMKFYKALLAQGVHAQVYMYDDNHALEKVCTEADMFVNIVLWFKKFIN</sequence>
<keyword evidence="8" id="KW-1133">Transmembrane helix</keyword>
<dbReference type="EMBL" id="JABSTR010000011">
    <property type="protein sequence ID" value="KAH9381739.1"/>
    <property type="molecule type" value="Genomic_DNA"/>
</dbReference>
<evidence type="ECO:0000256" key="3">
    <source>
        <dbReference type="ARBA" id="ARBA00010040"/>
    </source>
</evidence>
<dbReference type="GO" id="GO:0006508">
    <property type="term" value="P:proteolysis"/>
    <property type="evidence" value="ECO:0007669"/>
    <property type="project" value="InterPro"/>
</dbReference>
<gene>
    <name evidence="11" type="ORF">HPB48_010558</name>
</gene>
<dbReference type="AlphaFoldDB" id="A0A9J6H395"/>
<comment type="catalytic activity">
    <reaction evidence="1">
        <text>Cleavage of an N-acetyl or N-formyl amino acid from the N-terminus of a polypeptide.</text>
        <dbReference type="EC" id="3.4.19.1"/>
    </reaction>
</comment>
<evidence type="ECO:0000259" key="10">
    <source>
        <dbReference type="Pfam" id="PF19283"/>
    </source>
</evidence>
<evidence type="ECO:0000256" key="4">
    <source>
        <dbReference type="ARBA" id="ARBA00011881"/>
    </source>
</evidence>
<keyword evidence="6" id="KW-0963">Cytoplasm</keyword>
<dbReference type="Pfam" id="PF00326">
    <property type="entry name" value="Peptidase_S9"/>
    <property type="match status" value="1"/>
</dbReference>
<feature type="domain" description="Acylamino-acid-releasing enzyme N-terminal" evidence="10">
    <location>
        <begin position="190"/>
        <end position="260"/>
    </location>
</feature>
<proteinExistence type="inferred from homology"/>
<dbReference type="EC" id="3.4.19.1" evidence="5"/>
<dbReference type="InterPro" id="IPR029058">
    <property type="entry name" value="AB_hydrolase_fold"/>
</dbReference>
<evidence type="ECO:0000256" key="6">
    <source>
        <dbReference type="ARBA" id="ARBA00022490"/>
    </source>
</evidence>
<feature type="domain" description="Peptidase S9 prolyl oligopeptidase catalytic" evidence="9">
    <location>
        <begin position="618"/>
        <end position="827"/>
    </location>
</feature>
<dbReference type="GO" id="GO:0005737">
    <property type="term" value="C:cytoplasm"/>
    <property type="evidence" value="ECO:0007669"/>
    <property type="project" value="UniProtKB-SubCell"/>
</dbReference>
<dbReference type="GO" id="GO:0008242">
    <property type="term" value="F:omega peptidase activity"/>
    <property type="evidence" value="ECO:0007669"/>
    <property type="project" value="UniProtKB-EC"/>
</dbReference>
<dbReference type="FunFam" id="3.40.50.1820:FF:000043">
    <property type="entry name" value="acylamino-acid-releasing enzyme"/>
    <property type="match status" value="1"/>
</dbReference>
<protein>
    <recommendedName>
        <fullName evidence="5">acylaminoacyl-peptidase</fullName>
        <ecNumber evidence="5">3.4.19.1</ecNumber>
    </recommendedName>
</protein>
<feature type="transmembrane region" description="Helical" evidence="8">
    <location>
        <begin position="265"/>
        <end position="288"/>
    </location>
</feature>
<evidence type="ECO:0000259" key="9">
    <source>
        <dbReference type="Pfam" id="PF00326"/>
    </source>
</evidence>
<dbReference type="InterPro" id="IPR045550">
    <property type="entry name" value="AARE_N"/>
</dbReference>
<keyword evidence="8" id="KW-0472">Membrane</keyword>